<evidence type="ECO:0000313" key="1">
    <source>
        <dbReference type="EMBL" id="CAL4177157.1"/>
    </source>
</evidence>
<dbReference type="Proteomes" id="UP001497623">
    <property type="component" value="Unassembled WGS sequence"/>
</dbReference>
<comment type="caution">
    <text evidence="1">The sequence shown here is derived from an EMBL/GenBank/DDBJ whole genome shotgun (WGS) entry which is preliminary data.</text>
</comment>
<accession>A0AAV2SCA1</accession>
<reference evidence="1 2" key="1">
    <citation type="submission" date="2024-05" db="EMBL/GenBank/DDBJ databases">
        <authorList>
            <person name="Wallberg A."/>
        </authorList>
    </citation>
    <scope>NUCLEOTIDE SEQUENCE [LARGE SCALE GENOMIC DNA]</scope>
</reference>
<dbReference type="EMBL" id="CAXKWB010055470">
    <property type="protein sequence ID" value="CAL4177157.1"/>
    <property type="molecule type" value="Genomic_DNA"/>
</dbReference>
<dbReference type="AlphaFoldDB" id="A0AAV2SCA1"/>
<proteinExistence type="predicted"/>
<organism evidence="1 2">
    <name type="scientific">Meganyctiphanes norvegica</name>
    <name type="common">Northern krill</name>
    <name type="synonym">Thysanopoda norvegica</name>
    <dbReference type="NCBI Taxonomy" id="48144"/>
    <lineage>
        <taxon>Eukaryota</taxon>
        <taxon>Metazoa</taxon>
        <taxon>Ecdysozoa</taxon>
        <taxon>Arthropoda</taxon>
        <taxon>Crustacea</taxon>
        <taxon>Multicrustacea</taxon>
        <taxon>Malacostraca</taxon>
        <taxon>Eumalacostraca</taxon>
        <taxon>Eucarida</taxon>
        <taxon>Euphausiacea</taxon>
        <taxon>Euphausiidae</taxon>
        <taxon>Meganyctiphanes</taxon>
    </lineage>
</organism>
<sequence length="106" mass="12712">MNNLTNHQISKKKGDALQEEIFQCEKKKEEKDDSLYLRNSNPLLYKLFPIIYKCCNSSSNYKYFAFQTLYMWIKYVRKLGKQILTTEKYLENKNSTSIEVENNQCF</sequence>
<evidence type="ECO:0000313" key="2">
    <source>
        <dbReference type="Proteomes" id="UP001497623"/>
    </source>
</evidence>
<protein>
    <submittedName>
        <fullName evidence="1">Uncharacterized protein</fullName>
    </submittedName>
</protein>
<name>A0AAV2SCA1_MEGNR</name>
<gene>
    <name evidence="1" type="ORF">MNOR_LOCUS34872</name>
</gene>
<keyword evidence="2" id="KW-1185">Reference proteome</keyword>